<dbReference type="InterPro" id="IPR004761">
    <property type="entry name" value="Spore_GerAB"/>
</dbReference>
<accession>A0ABD4WLH9</accession>
<reference evidence="9 10" key="1">
    <citation type="submission" date="2023-02" db="EMBL/GenBank/DDBJ databases">
        <authorList>
            <person name="Olszewska D."/>
        </authorList>
    </citation>
    <scope>NUCLEOTIDE SEQUENCE [LARGE SCALE GENOMIC DNA]</scope>
    <source>
        <strain evidence="9 10">FDU301</strain>
    </source>
</reference>
<evidence type="ECO:0000256" key="6">
    <source>
        <dbReference type="ARBA" id="ARBA00022989"/>
    </source>
</evidence>
<dbReference type="Proteomes" id="UP001213771">
    <property type="component" value="Unassembled WGS sequence"/>
</dbReference>
<feature type="transmembrane region" description="Helical" evidence="8">
    <location>
        <begin position="69"/>
        <end position="91"/>
    </location>
</feature>
<dbReference type="EMBL" id="JARAOX010000050">
    <property type="protein sequence ID" value="MDD9781082.1"/>
    <property type="molecule type" value="Genomic_DNA"/>
</dbReference>
<evidence type="ECO:0000256" key="7">
    <source>
        <dbReference type="ARBA" id="ARBA00023136"/>
    </source>
</evidence>
<proteinExistence type="inferred from homology"/>
<feature type="transmembrane region" description="Helical" evidence="8">
    <location>
        <begin position="40"/>
        <end position="57"/>
    </location>
</feature>
<keyword evidence="4" id="KW-0309">Germination</keyword>
<dbReference type="RefSeq" id="WP_274588452.1">
    <property type="nucleotide sequence ID" value="NZ_JARAOX010000050.1"/>
</dbReference>
<evidence type="ECO:0000256" key="4">
    <source>
        <dbReference type="ARBA" id="ARBA00022544"/>
    </source>
</evidence>
<sequence length="220" mass="24403">LAVAGFILIVSSGLIHFKNLQPILEEGLSPVLKVVFTQTLYFPFTEVIVFTMILPYLDNPKKAKVTMLCASGLSGINLIITMLINVSVLGVDLTARSQYPLLSTIESIQVANFLERLDVFFMLALIITIFFKICVLFYAAVIGTAHLFKVKSPSQLSYPLGLIVLFLSITIASNLQEHNYEGLKVAMRVIHIPLLGIVPLFLLLVAFIKNRKKHGKNTLN</sequence>
<feature type="non-terminal residue" evidence="9">
    <location>
        <position position="1"/>
    </location>
</feature>
<feature type="transmembrane region" description="Helical" evidence="8">
    <location>
        <begin position="156"/>
        <end position="173"/>
    </location>
</feature>
<evidence type="ECO:0000256" key="1">
    <source>
        <dbReference type="ARBA" id="ARBA00004141"/>
    </source>
</evidence>
<keyword evidence="5 8" id="KW-0812">Transmembrane</keyword>
<evidence type="ECO:0000256" key="5">
    <source>
        <dbReference type="ARBA" id="ARBA00022692"/>
    </source>
</evidence>
<keyword evidence="6 8" id="KW-1133">Transmembrane helix</keyword>
<comment type="subcellular location">
    <subcellularLocation>
        <location evidence="1">Membrane</location>
        <topology evidence="1">Multi-pass membrane protein</topology>
    </subcellularLocation>
</comment>
<dbReference type="GO" id="GO:0016020">
    <property type="term" value="C:membrane"/>
    <property type="evidence" value="ECO:0007669"/>
    <property type="project" value="UniProtKB-SubCell"/>
</dbReference>
<organism evidence="9 10">
    <name type="scientific">Priestia megaterium</name>
    <name type="common">Bacillus megaterium</name>
    <dbReference type="NCBI Taxonomy" id="1404"/>
    <lineage>
        <taxon>Bacteria</taxon>
        <taxon>Bacillati</taxon>
        <taxon>Bacillota</taxon>
        <taxon>Bacilli</taxon>
        <taxon>Bacillales</taxon>
        <taxon>Bacillaceae</taxon>
        <taxon>Priestia</taxon>
    </lineage>
</organism>
<evidence type="ECO:0000313" key="9">
    <source>
        <dbReference type="EMBL" id="MDD9781082.1"/>
    </source>
</evidence>
<evidence type="ECO:0000256" key="8">
    <source>
        <dbReference type="SAM" id="Phobius"/>
    </source>
</evidence>
<name>A0ABD4WLH9_PRIMG</name>
<dbReference type="PANTHER" id="PTHR34975:SF2">
    <property type="entry name" value="SPORE GERMINATION PROTEIN A2"/>
    <property type="match status" value="1"/>
</dbReference>
<keyword evidence="3" id="KW-0813">Transport</keyword>
<dbReference type="Pfam" id="PF03845">
    <property type="entry name" value="Spore_permease"/>
    <property type="match status" value="1"/>
</dbReference>
<gene>
    <name evidence="9" type="ORF">PVE99_01160</name>
</gene>
<keyword evidence="7 8" id="KW-0472">Membrane</keyword>
<protein>
    <submittedName>
        <fullName evidence="9">GerAB/ArcD/ProY family transporter</fullName>
    </submittedName>
</protein>
<comment type="caution">
    <text evidence="9">The sequence shown here is derived from an EMBL/GenBank/DDBJ whole genome shotgun (WGS) entry which is preliminary data.</text>
</comment>
<feature type="transmembrane region" description="Helical" evidence="8">
    <location>
        <begin position="119"/>
        <end position="144"/>
    </location>
</feature>
<feature type="transmembrane region" description="Helical" evidence="8">
    <location>
        <begin position="185"/>
        <end position="208"/>
    </location>
</feature>
<evidence type="ECO:0000256" key="2">
    <source>
        <dbReference type="ARBA" id="ARBA00007998"/>
    </source>
</evidence>
<dbReference type="AlphaFoldDB" id="A0ABD4WLH9"/>
<evidence type="ECO:0000256" key="3">
    <source>
        <dbReference type="ARBA" id="ARBA00022448"/>
    </source>
</evidence>
<comment type="similarity">
    <text evidence="2">Belongs to the amino acid-polyamine-organocation (APC) superfamily. Spore germination protein (SGP) (TC 2.A.3.9) family.</text>
</comment>
<evidence type="ECO:0000313" key="10">
    <source>
        <dbReference type="Proteomes" id="UP001213771"/>
    </source>
</evidence>
<dbReference type="PANTHER" id="PTHR34975">
    <property type="entry name" value="SPORE GERMINATION PROTEIN A2"/>
    <property type="match status" value="1"/>
</dbReference>